<reference evidence="1" key="1">
    <citation type="submission" date="2015-07" db="EMBL/GenBank/DDBJ databases">
        <title>MeaNS - Measles Nucleotide Surveillance Program.</title>
        <authorList>
            <person name="Tran T."/>
            <person name="Druce J."/>
        </authorList>
    </citation>
    <scope>NUCLEOTIDE SEQUENCE</scope>
    <source>
        <strain evidence="1">UCB-OBI-ISO-001</strain>
        <tissue evidence="1">Gonad</tissue>
    </source>
</reference>
<evidence type="ECO:0000313" key="1">
    <source>
        <dbReference type="EMBL" id="KOF73066.1"/>
    </source>
</evidence>
<dbReference type="AlphaFoldDB" id="A0A0L8G7R6"/>
<feature type="non-terminal residue" evidence="1">
    <location>
        <position position="1"/>
    </location>
</feature>
<organism evidence="1">
    <name type="scientific">Octopus bimaculoides</name>
    <name type="common">California two-spotted octopus</name>
    <dbReference type="NCBI Taxonomy" id="37653"/>
    <lineage>
        <taxon>Eukaryota</taxon>
        <taxon>Metazoa</taxon>
        <taxon>Spiralia</taxon>
        <taxon>Lophotrochozoa</taxon>
        <taxon>Mollusca</taxon>
        <taxon>Cephalopoda</taxon>
        <taxon>Coleoidea</taxon>
        <taxon>Octopodiformes</taxon>
        <taxon>Octopoda</taxon>
        <taxon>Incirrata</taxon>
        <taxon>Octopodidae</taxon>
        <taxon>Octopus</taxon>
    </lineage>
</organism>
<name>A0A0L8G7R6_OCTBM</name>
<sequence>RHNPSTHTRSLSHCDSHIQTPHAFIHIYYYIHTHPQIYLLTTHSLIHPHMHTHLFTLTKHLCAYTRTHAFFLSRCFLMSCH</sequence>
<protein>
    <submittedName>
        <fullName evidence="1">Uncharacterized protein</fullName>
    </submittedName>
</protein>
<proteinExistence type="predicted"/>
<dbReference type="EMBL" id="KQ423342">
    <property type="protein sequence ID" value="KOF73066.1"/>
    <property type="molecule type" value="Genomic_DNA"/>
</dbReference>
<gene>
    <name evidence="1" type="ORF">OCBIM_22038450mg</name>
</gene>
<accession>A0A0L8G7R6</accession>